<gene>
    <name evidence="2" type="ORF">I79_007093</name>
</gene>
<keyword evidence="1" id="KW-0812">Transmembrane</keyword>
<feature type="transmembrane region" description="Helical" evidence="1">
    <location>
        <begin position="12"/>
        <end position="30"/>
    </location>
</feature>
<dbReference type="InParanoid" id="G3H9L7"/>
<sequence length="76" mass="8667">MEANNILLPGDPMLFSGLFGHQAFMWYMYIHAGKTFIHMRNLKKKSFIPLETAGCNLDWTTEIISFQGCTYSSIGM</sequence>
<accession>G3H9L7</accession>
<dbReference type="Proteomes" id="UP000001075">
    <property type="component" value="Unassembled WGS sequence"/>
</dbReference>
<protein>
    <submittedName>
        <fullName evidence="2">Uncharacterized protein</fullName>
    </submittedName>
</protein>
<organism evidence="2 3">
    <name type="scientific">Cricetulus griseus</name>
    <name type="common">Chinese hamster</name>
    <name type="synonym">Cricetulus barabensis griseus</name>
    <dbReference type="NCBI Taxonomy" id="10029"/>
    <lineage>
        <taxon>Eukaryota</taxon>
        <taxon>Metazoa</taxon>
        <taxon>Chordata</taxon>
        <taxon>Craniata</taxon>
        <taxon>Vertebrata</taxon>
        <taxon>Euteleostomi</taxon>
        <taxon>Mammalia</taxon>
        <taxon>Eutheria</taxon>
        <taxon>Euarchontoglires</taxon>
        <taxon>Glires</taxon>
        <taxon>Rodentia</taxon>
        <taxon>Myomorpha</taxon>
        <taxon>Muroidea</taxon>
        <taxon>Cricetidae</taxon>
        <taxon>Cricetinae</taxon>
        <taxon>Cricetulus</taxon>
    </lineage>
</organism>
<keyword evidence="1" id="KW-0472">Membrane</keyword>
<dbReference type="EMBL" id="JH000233">
    <property type="protein sequence ID" value="EGW01724.1"/>
    <property type="molecule type" value="Genomic_DNA"/>
</dbReference>
<reference evidence="3" key="1">
    <citation type="journal article" date="2011" name="Nat. Biotechnol.">
        <title>The genomic sequence of the Chinese hamster ovary (CHO)-K1 cell line.</title>
        <authorList>
            <person name="Xu X."/>
            <person name="Nagarajan H."/>
            <person name="Lewis N.E."/>
            <person name="Pan S."/>
            <person name="Cai Z."/>
            <person name="Liu X."/>
            <person name="Chen W."/>
            <person name="Xie M."/>
            <person name="Wang W."/>
            <person name="Hammond S."/>
            <person name="Andersen M.R."/>
            <person name="Neff N."/>
            <person name="Passarelli B."/>
            <person name="Koh W."/>
            <person name="Fan H.C."/>
            <person name="Wang J."/>
            <person name="Gui Y."/>
            <person name="Lee K.H."/>
            <person name="Betenbaugh M.J."/>
            <person name="Quake S.R."/>
            <person name="Famili I."/>
            <person name="Palsson B.O."/>
            <person name="Wang J."/>
        </authorList>
    </citation>
    <scope>NUCLEOTIDE SEQUENCE [LARGE SCALE GENOMIC DNA]</scope>
    <source>
        <strain evidence="3">CHO K1 cell line</strain>
    </source>
</reference>
<dbReference type="AlphaFoldDB" id="G3H9L7"/>
<proteinExistence type="predicted"/>
<name>G3H9L7_CRIGR</name>
<evidence type="ECO:0000256" key="1">
    <source>
        <dbReference type="SAM" id="Phobius"/>
    </source>
</evidence>
<evidence type="ECO:0000313" key="2">
    <source>
        <dbReference type="EMBL" id="EGW01724.1"/>
    </source>
</evidence>
<keyword evidence="1" id="KW-1133">Transmembrane helix</keyword>
<evidence type="ECO:0000313" key="3">
    <source>
        <dbReference type="Proteomes" id="UP000001075"/>
    </source>
</evidence>